<proteinExistence type="predicted"/>
<evidence type="ECO:0000313" key="2">
    <source>
        <dbReference type="WBParaSite" id="nRc.2.0.1.t24729-RA"/>
    </source>
</evidence>
<sequence length="63" mass="7294">MVQKLRETRKTRGQFLEADKNFVNEDVMFVDAELKLVEQEKEVSHVSHSNGLFAYKVKQIPTG</sequence>
<name>A0A915JEW1_ROMCU</name>
<protein>
    <submittedName>
        <fullName evidence="2">Uncharacterized protein</fullName>
    </submittedName>
</protein>
<dbReference type="AlphaFoldDB" id="A0A915JEW1"/>
<dbReference type="Proteomes" id="UP000887565">
    <property type="component" value="Unplaced"/>
</dbReference>
<organism evidence="1 2">
    <name type="scientific">Romanomermis culicivorax</name>
    <name type="common">Nematode worm</name>
    <dbReference type="NCBI Taxonomy" id="13658"/>
    <lineage>
        <taxon>Eukaryota</taxon>
        <taxon>Metazoa</taxon>
        <taxon>Ecdysozoa</taxon>
        <taxon>Nematoda</taxon>
        <taxon>Enoplea</taxon>
        <taxon>Dorylaimia</taxon>
        <taxon>Mermithida</taxon>
        <taxon>Mermithoidea</taxon>
        <taxon>Mermithidae</taxon>
        <taxon>Romanomermis</taxon>
    </lineage>
</organism>
<accession>A0A915JEW1</accession>
<dbReference type="WBParaSite" id="nRc.2.0.1.t24729-RA">
    <property type="protein sequence ID" value="nRc.2.0.1.t24729-RA"/>
    <property type="gene ID" value="nRc.2.0.1.g24729"/>
</dbReference>
<keyword evidence="1" id="KW-1185">Reference proteome</keyword>
<evidence type="ECO:0000313" key="1">
    <source>
        <dbReference type="Proteomes" id="UP000887565"/>
    </source>
</evidence>
<reference evidence="2" key="1">
    <citation type="submission" date="2022-11" db="UniProtKB">
        <authorList>
            <consortium name="WormBaseParasite"/>
        </authorList>
    </citation>
    <scope>IDENTIFICATION</scope>
</reference>